<evidence type="ECO:0000259" key="4">
    <source>
        <dbReference type="Pfam" id="PF13476"/>
    </source>
</evidence>
<dbReference type="GO" id="GO:0005634">
    <property type="term" value="C:nucleus"/>
    <property type="evidence" value="ECO:0007669"/>
    <property type="project" value="TreeGrafter"/>
</dbReference>
<evidence type="ECO:0000256" key="1">
    <source>
        <dbReference type="ARBA" id="ARBA00010171"/>
    </source>
</evidence>
<dbReference type="GO" id="GO:0003697">
    <property type="term" value="F:single-stranded DNA binding"/>
    <property type="evidence" value="ECO:0007669"/>
    <property type="project" value="TreeGrafter"/>
</dbReference>
<keyword evidence="5" id="KW-0378">Hydrolase</keyword>
<dbReference type="Gene3D" id="3.40.50.300">
    <property type="entry name" value="P-loop containing nucleotide triphosphate hydrolases"/>
    <property type="match status" value="1"/>
</dbReference>
<evidence type="ECO:0000313" key="5">
    <source>
        <dbReference type="EMBL" id="ORX55048.1"/>
    </source>
</evidence>
<sequence length="174" mass="19443">MVLKNFVTYDYCEVKPGPQLNMIIGPNGTGKSTIVCAIALGLDGSPSVLGRSKNVTDFIKTGTDEATIQIELKQVRSRNTTIRRIIKSNGTTLWHLNGSHATRKEITAVIRDLNIQVDNLCQFLPQDKVAEFAQLTPSLLLTRTQSAVGERKMLEWHGTLIDLRKQENTLRQVR</sequence>
<evidence type="ECO:0000256" key="2">
    <source>
        <dbReference type="ARBA" id="ARBA00018687"/>
    </source>
</evidence>
<dbReference type="AlphaFoldDB" id="A0A1X2GJ35"/>
<organism evidence="5 6">
    <name type="scientific">Hesseltinella vesiculosa</name>
    <dbReference type="NCBI Taxonomy" id="101127"/>
    <lineage>
        <taxon>Eukaryota</taxon>
        <taxon>Fungi</taxon>
        <taxon>Fungi incertae sedis</taxon>
        <taxon>Mucoromycota</taxon>
        <taxon>Mucoromycotina</taxon>
        <taxon>Mucoromycetes</taxon>
        <taxon>Mucorales</taxon>
        <taxon>Cunninghamellaceae</taxon>
        <taxon>Hesseltinella</taxon>
    </lineage>
</organism>
<evidence type="ECO:0000313" key="6">
    <source>
        <dbReference type="Proteomes" id="UP000242146"/>
    </source>
</evidence>
<gene>
    <name evidence="5" type="ORF">DM01DRAFT_1030305</name>
</gene>
<proteinExistence type="inferred from homology"/>
<reference evidence="5 6" key="1">
    <citation type="submission" date="2016-07" db="EMBL/GenBank/DDBJ databases">
        <title>Pervasive Adenine N6-methylation of Active Genes in Fungi.</title>
        <authorList>
            <consortium name="DOE Joint Genome Institute"/>
            <person name="Mondo S.J."/>
            <person name="Dannebaum R.O."/>
            <person name="Kuo R.C."/>
            <person name="Labutti K."/>
            <person name="Haridas S."/>
            <person name="Kuo A."/>
            <person name="Salamov A."/>
            <person name="Ahrendt S.R."/>
            <person name="Lipzen A."/>
            <person name="Sullivan W."/>
            <person name="Andreopoulos W.B."/>
            <person name="Clum A."/>
            <person name="Lindquist E."/>
            <person name="Daum C."/>
            <person name="Ramamoorthy G.K."/>
            <person name="Gryganskyi A."/>
            <person name="Culley D."/>
            <person name="Magnuson J.K."/>
            <person name="James T.Y."/>
            <person name="O'Malley M.A."/>
            <person name="Stajich J.E."/>
            <person name="Spatafora J.W."/>
            <person name="Visel A."/>
            <person name="Grigoriev I.V."/>
        </authorList>
    </citation>
    <scope>NUCLEOTIDE SEQUENCE [LARGE SCALE GENOMIC DNA]</scope>
    <source>
        <strain evidence="5 6">NRRL 3301</strain>
    </source>
</reference>
<keyword evidence="6" id="KW-1185">Reference proteome</keyword>
<dbReference type="Proteomes" id="UP000242146">
    <property type="component" value="Unassembled WGS sequence"/>
</dbReference>
<dbReference type="Pfam" id="PF13476">
    <property type="entry name" value="AAA_23"/>
    <property type="match status" value="1"/>
</dbReference>
<dbReference type="PANTHER" id="PTHR45916:SF1">
    <property type="entry name" value="STRUCTURAL MAINTENANCE OF CHROMOSOMES PROTEIN 5"/>
    <property type="match status" value="1"/>
</dbReference>
<dbReference type="GO" id="GO:0030915">
    <property type="term" value="C:Smc5-Smc6 complex"/>
    <property type="evidence" value="ECO:0007669"/>
    <property type="project" value="TreeGrafter"/>
</dbReference>
<protein>
    <recommendedName>
        <fullName evidence="2">Structural maintenance of chromosomes protein 5</fullName>
    </recommendedName>
</protein>
<name>A0A1X2GJ35_9FUNG</name>
<dbReference type="GO" id="GO:0016887">
    <property type="term" value="F:ATP hydrolysis activity"/>
    <property type="evidence" value="ECO:0007669"/>
    <property type="project" value="InterPro"/>
</dbReference>
<dbReference type="SUPFAM" id="SSF52540">
    <property type="entry name" value="P-loop containing nucleoside triphosphate hydrolases"/>
    <property type="match status" value="1"/>
</dbReference>
<feature type="domain" description="Rad50/SbcC-type AAA" evidence="4">
    <location>
        <begin position="2"/>
        <end position="142"/>
    </location>
</feature>
<accession>A0A1X2GJ35</accession>
<evidence type="ECO:0000256" key="3">
    <source>
        <dbReference type="ARBA" id="ARBA00023054"/>
    </source>
</evidence>
<dbReference type="EMBL" id="MCGT01000012">
    <property type="protein sequence ID" value="ORX55048.1"/>
    <property type="molecule type" value="Genomic_DNA"/>
</dbReference>
<dbReference type="PANTHER" id="PTHR45916">
    <property type="entry name" value="STRUCTURAL MAINTENANCE OF CHROMOSOMES PROTEIN 5"/>
    <property type="match status" value="1"/>
</dbReference>
<comment type="similarity">
    <text evidence="1">Belongs to the SMC family. SMC5 subfamily.</text>
</comment>
<dbReference type="GO" id="GO:0000724">
    <property type="term" value="P:double-strand break repair via homologous recombination"/>
    <property type="evidence" value="ECO:0007669"/>
    <property type="project" value="TreeGrafter"/>
</dbReference>
<dbReference type="InterPro" id="IPR027417">
    <property type="entry name" value="P-loop_NTPase"/>
</dbReference>
<dbReference type="STRING" id="101127.A0A1X2GJ35"/>
<dbReference type="OrthoDB" id="10254973at2759"/>
<comment type="caution">
    <text evidence="5">The sequence shown here is derived from an EMBL/GenBank/DDBJ whole genome shotgun (WGS) entry which is preliminary data.</text>
</comment>
<dbReference type="InterPro" id="IPR038729">
    <property type="entry name" value="Rad50/SbcC_AAA"/>
</dbReference>
<keyword evidence="3" id="KW-0175">Coiled coil</keyword>